<evidence type="ECO:0000256" key="6">
    <source>
        <dbReference type="ARBA" id="ARBA00022840"/>
    </source>
</evidence>
<evidence type="ECO:0000256" key="12">
    <source>
        <dbReference type="RuleBase" id="RU362081"/>
    </source>
</evidence>
<accession>A0A4U0NW36</accession>
<dbReference type="GO" id="GO:0005507">
    <property type="term" value="F:copper ion binding"/>
    <property type="evidence" value="ECO:0007669"/>
    <property type="project" value="TreeGrafter"/>
</dbReference>
<dbReference type="Gene3D" id="2.70.150.10">
    <property type="entry name" value="Calcium-transporting ATPase, cytoplasmic transduction domain A"/>
    <property type="match status" value="1"/>
</dbReference>
<evidence type="ECO:0000256" key="11">
    <source>
        <dbReference type="ARBA" id="ARBA00074171"/>
    </source>
</evidence>
<dbReference type="Proteomes" id="UP000308697">
    <property type="component" value="Unassembled WGS sequence"/>
</dbReference>
<dbReference type="Pfam" id="PF00122">
    <property type="entry name" value="E1-E2_ATPase"/>
    <property type="match status" value="1"/>
</dbReference>
<dbReference type="GO" id="GO:0055070">
    <property type="term" value="P:copper ion homeostasis"/>
    <property type="evidence" value="ECO:0007669"/>
    <property type="project" value="TreeGrafter"/>
</dbReference>
<keyword evidence="6 12" id="KW-0067">ATP-binding</keyword>
<comment type="catalytic activity">
    <reaction evidence="10">
        <text>ATP + H2O = ADP + phosphate + H(+)</text>
        <dbReference type="Rhea" id="RHEA:13065"/>
        <dbReference type="ChEBI" id="CHEBI:15377"/>
        <dbReference type="ChEBI" id="CHEBI:15378"/>
        <dbReference type="ChEBI" id="CHEBI:30616"/>
        <dbReference type="ChEBI" id="CHEBI:43474"/>
        <dbReference type="ChEBI" id="CHEBI:456216"/>
    </reaction>
</comment>
<dbReference type="SUPFAM" id="SSF81665">
    <property type="entry name" value="Calcium ATPase, transmembrane domain M"/>
    <property type="match status" value="1"/>
</dbReference>
<feature type="domain" description="HMA" evidence="14">
    <location>
        <begin position="13"/>
        <end position="77"/>
    </location>
</feature>
<dbReference type="InterPro" id="IPR001757">
    <property type="entry name" value="P_typ_ATPase"/>
</dbReference>
<dbReference type="Gene3D" id="3.30.70.100">
    <property type="match status" value="1"/>
</dbReference>
<dbReference type="Gene3D" id="3.40.50.1000">
    <property type="entry name" value="HAD superfamily/HAD-like"/>
    <property type="match status" value="1"/>
</dbReference>
<dbReference type="InterPro" id="IPR044492">
    <property type="entry name" value="P_typ_ATPase_HD_dom"/>
</dbReference>
<dbReference type="Pfam" id="PF00403">
    <property type="entry name" value="HMA"/>
    <property type="match status" value="1"/>
</dbReference>
<evidence type="ECO:0000313" key="15">
    <source>
        <dbReference type="EMBL" id="TJZ58961.1"/>
    </source>
</evidence>
<dbReference type="SFLD" id="SFLDF00027">
    <property type="entry name" value="p-type_atpase"/>
    <property type="match status" value="1"/>
</dbReference>
<feature type="transmembrane region" description="Helical" evidence="12">
    <location>
        <begin position="216"/>
        <end position="233"/>
    </location>
</feature>
<keyword evidence="7" id="KW-1278">Translocase</keyword>
<keyword evidence="9 12" id="KW-0472">Membrane</keyword>
<dbReference type="GO" id="GO:0005524">
    <property type="term" value="F:ATP binding"/>
    <property type="evidence" value="ECO:0007669"/>
    <property type="project" value="UniProtKB-UniRule"/>
</dbReference>
<evidence type="ECO:0000256" key="3">
    <source>
        <dbReference type="ARBA" id="ARBA00022692"/>
    </source>
</evidence>
<dbReference type="PROSITE" id="PS50846">
    <property type="entry name" value="HMA_2"/>
    <property type="match status" value="1"/>
</dbReference>
<dbReference type="PRINTS" id="PR00119">
    <property type="entry name" value="CATATPASE"/>
</dbReference>
<protein>
    <recommendedName>
        <fullName evidence="11">Cation-transporting P-type ATPase B</fullName>
    </recommendedName>
</protein>
<dbReference type="SUPFAM" id="SSF81653">
    <property type="entry name" value="Calcium ATPase, transduction domain A"/>
    <property type="match status" value="1"/>
</dbReference>
<organism evidence="15 16">
    <name type="scientific">Streptomyces piniterrae</name>
    <dbReference type="NCBI Taxonomy" id="2571125"/>
    <lineage>
        <taxon>Bacteria</taxon>
        <taxon>Bacillati</taxon>
        <taxon>Actinomycetota</taxon>
        <taxon>Actinomycetes</taxon>
        <taxon>Kitasatosporales</taxon>
        <taxon>Streptomycetaceae</taxon>
        <taxon>Streptomyces</taxon>
    </lineage>
</organism>
<dbReference type="Pfam" id="PF00702">
    <property type="entry name" value="Hydrolase"/>
    <property type="match status" value="1"/>
</dbReference>
<evidence type="ECO:0000256" key="13">
    <source>
        <dbReference type="SAM" id="MobiDB-lite"/>
    </source>
</evidence>
<comment type="caution">
    <text evidence="15">The sequence shown here is derived from an EMBL/GenBank/DDBJ whole genome shotgun (WGS) entry which is preliminary data.</text>
</comment>
<evidence type="ECO:0000256" key="2">
    <source>
        <dbReference type="ARBA" id="ARBA00006024"/>
    </source>
</evidence>
<dbReference type="SUPFAM" id="SSF55008">
    <property type="entry name" value="HMA, heavy metal-associated domain"/>
    <property type="match status" value="1"/>
</dbReference>
<feature type="transmembrane region" description="Helical" evidence="12">
    <location>
        <begin position="369"/>
        <end position="392"/>
    </location>
</feature>
<evidence type="ECO:0000256" key="7">
    <source>
        <dbReference type="ARBA" id="ARBA00022967"/>
    </source>
</evidence>
<dbReference type="GO" id="GO:0043682">
    <property type="term" value="F:P-type divalent copper transporter activity"/>
    <property type="evidence" value="ECO:0007669"/>
    <property type="project" value="TreeGrafter"/>
</dbReference>
<feature type="transmembrane region" description="Helical" evidence="12">
    <location>
        <begin position="138"/>
        <end position="155"/>
    </location>
</feature>
<dbReference type="InterPro" id="IPR036163">
    <property type="entry name" value="HMA_dom_sf"/>
</dbReference>
<feature type="region of interest" description="Disordered" evidence="13">
    <location>
        <begin position="74"/>
        <end position="108"/>
    </location>
</feature>
<sequence length="792" mass="80989">MTTQPPDAAAPPLVTTLTVGGMTCAACVNRVEKKLGRLGGVTATVNLATGRAHVSHPRAVSVDDLVATVEAAGYTAEPPAPAPEPDPERAQDAEREPDPAPDEGARPPAERLRLPLTALLSLPVLVLSMVPGWQFRDWQWLCFALAAPVAVWGAGPFHLRALRGLRHGAATMDTLVSLGVVASFSWSAYALFLGGAGAPGMTMPFSLLPAAGDGTAHLYLEAAVGVPLFVLAGRRMEARARRGTGSALRALAELAAKDVAVRVDGTERLIPVSRLRVGDLFLVRPGERVATDGTVTEGSSALDLSLITGESRPVEVGPGTDVVGGAVNSGGLLEIRAGAVGADTQLARITRLVEDAQTGKTRAQRLADAVAGVFVPAVLAVSVTVLGFWLGAGADPQAAVTAAVAVLVVACPCALGLATPTALLAATGRGAQLGILVSGPQALEQLRRIDTVVLDKTGTLTTGRMSVTAVTPRTGGLDAAEVLRLAAGVEQGSEHPLARAVVAHAERHGSPGGDGQLLPRVTEFTATPGYGVRGTVDGHRVTVARPGDTGALPGPLPAAVHAAETAGHTAVLITVDGTPEAVLAVGDTLRPDGYRAVDHLRRLGLRPVLATGDREATARAVAGHLVITEVHAQAGPQDKAALVATMQEQGSRVAVVGDGVNDAAALALADLGIAMGSGTDAAIGAADVTLVREDLQAIADAVRLARRTLGTIRTNLVWAFGYNLVTVPLAAVGLLNPMLAAAAMSASSLLVVGNSLRLRAWKPGPGGAKRPVSRSRNSPRNSPRNKTGWESV</sequence>
<feature type="transmembrane region" description="Helical" evidence="12">
    <location>
        <begin position="114"/>
        <end position="132"/>
    </location>
</feature>
<feature type="transmembrane region" description="Helical" evidence="12">
    <location>
        <begin position="175"/>
        <end position="196"/>
    </location>
</feature>
<keyword evidence="5 12" id="KW-0547">Nucleotide-binding</keyword>
<feature type="compositionally biased region" description="Basic and acidic residues" evidence="13">
    <location>
        <begin position="86"/>
        <end position="108"/>
    </location>
</feature>
<evidence type="ECO:0000256" key="8">
    <source>
        <dbReference type="ARBA" id="ARBA00022989"/>
    </source>
</evidence>
<dbReference type="InterPro" id="IPR006121">
    <property type="entry name" value="HMA_dom"/>
</dbReference>
<dbReference type="NCBIfam" id="TIGR01525">
    <property type="entry name" value="ATPase-IB_hvy"/>
    <property type="match status" value="1"/>
</dbReference>
<dbReference type="InterPro" id="IPR023299">
    <property type="entry name" value="ATPase_P-typ_cyto_dom_N"/>
</dbReference>
<evidence type="ECO:0000256" key="10">
    <source>
        <dbReference type="ARBA" id="ARBA00049360"/>
    </source>
</evidence>
<dbReference type="NCBIfam" id="TIGR01494">
    <property type="entry name" value="ATPase_P-type"/>
    <property type="match status" value="1"/>
</dbReference>
<dbReference type="InterPro" id="IPR059000">
    <property type="entry name" value="ATPase_P-type_domA"/>
</dbReference>
<dbReference type="SFLD" id="SFLDS00003">
    <property type="entry name" value="Haloacid_Dehalogenase"/>
    <property type="match status" value="1"/>
</dbReference>
<dbReference type="PROSITE" id="PS01047">
    <property type="entry name" value="HMA_1"/>
    <property type="match status" value="1"/>
</dbReference>
<dbReference type="InterPro" id="IPR008250">
    <property type="entry name" value="ATPase_P-typ_transduc_dom_A_sf"/>
</dbReference>
<reference evidence="15 16" key="1">
    <citation type="submission" date="2019-04" db="EMBL/GenBank/DDBJ databases">
        <title>Streptomyces piniterrae sp. nov., a heliquinomycin-producing actinomycete isolated from rhizosphere soil of Pinus yunnanensis.</title>
        <authorList>
            <person name="Zhuang X."/>
            <person name="Zhao J."/>
        </authorList>
    </citation>
    <scope>NUCLEOTIDE SEQUENCE [LARGE SCALE GENOMIC DNA]</scope>
    <source>
        <strain evidence="16">jys28</strain>
    </source>
</reference>
<feature type="transmembrane region" description="Helical" evidence="12">
    <location>
        <begin position="398"/>
        <end position="426"/>
    </location>
</feature>
<keyword evidence="3 12" id="KW-0812">Transmembrane</keyword>
<name>A0A4U0NW36_9ACTN</name>
<keyword evidence="12" id="KW-1003">Cell membrane</keyword>
<dbReference type="FunFam" id="3.30.70.100:FF:000005">
    <property type="entry name" value="Copper-exporting P-type ATPase A"/>
    <property type="match status" value="1"/>
</dbReference>
<dbReference type="PANTHER" id="PTHR43520:SF8">
    <property type="entry name" value="P-TYPE CU(+) TRANSPORTER"/>
    <property type="match status" value="1"/>
</dbReference>
<feature type="region of interest" description="Disordered" evidence="13">
    <location>
        <begin position="762"/>
        <end position="792"/>
    </location>
</feature>
<dbReference type="PRINTS" id="PR00943">
    <property type="entry name" value="CUATPASE"/>
</dbReference>
<keyword evidence="16" id="KW-1185">Reference proteome</keyword>
<dbReference type="SUPFAM" id="SSF56784">
    <property type="entry name" value="HAD-like"/>
    <property type="match status" value="1"/>
</dbReference>
<proteinExistence type="inferred from homology"/>
<evidence type="ECO:0000313" key="16">
    <source>
        <dbReference type="Proteomes" id="UP000308697"/>
    </source>
</evidence>
<dbReference type="GO" id="GO:0016887">
    <property type="term" value="F:ATP hydrolysis activity"/>
    <property type="evidence" value="ECO:0007669"/>
    <property type="project" value="InterPro"/>
</dbReference>
<gene>
    <name evidence="15" type="ORF">FCH28_02070</name>
</gene>
<dbReference type="CDD" id="cd00371">
    <property type="entry name" value="HMA"/>
    <property type="match status" value="1"/>
</dbReference>
<dbReference type="Gene3D" id="3.40.1110.10">
    <property type="entry name" value="Calcium-transporting ATPase, cytoplasmic domain N"/>
    <property type="match status" value="1"/>
</dbReference>
<dbReference type="PANTHER" id="PTHR43520">
    <property type="entry name" value="ATP7, ISOFORM B"/>
    <property type="match status" value="1"/>
</dbReference>
<dbReference type="InterPro" id="IPR027256">
    <property type="entry name" value="P-typ_ATPase_IB"/>
</dbReference>
<dbReference type="OrthoDB" id="7059309at2"/>
<dbReference type="InterPro" id="IPR023298">
    <property type="entry name" value="ATPase_P-typ_TM_dom_sf"/>
</dbReference>
<dbReference type="EMBL" id="SUMB01000001">
    <property type="protein sequence ID" value="TJZ58961.1"/>
    <property type="molecule type" value="Genomic_DNA"/>
</dbReference>
<keyword evidence="4 12" id="KW-0479">Metal-binding</keyword>
<dbReference type="PROSITE" id="PS00154">
    <property type="entry name" value="ATPASE_E1_E2"/>
    <property type="match status" value="1"/>
</dbReference>
<dbReference type="GO" id="GO:0005886">
    <property type="term" value="C:plasma membrane"/>
    <property type="evidence" value="ECO:0007669"/>
    <property type="project" value="UniProtKB-SubCell"/>
</dbReference>
<dbReference type="InterPro" id="IPR023214">
    <property type="entry name" value="HAD_sf"/>
</dbReference>
<dbReference type="RefSeq" id="WP_136737913.1">
    <property type="nucleotide sequence ID" value="NZ_SUMB01000001.1"/>
</dbReference>
<comment type="similarity">
    <text evidence="2 12">Belongs to the cation transport ATPase (P-type) (TC 3.A.3) family. Type IB subfamily.</text>
</comment>
<evidence type="ECO:0000259" key="14">
    <source>
        <dbReference type="PROSITE" id="PS50846"/>
    </source>
</evidence>
<evidence type="ECO:0000256" key="4">
    <source>
        <dbReference type="ARBA" id="ARBA00022723"/>
    </source>
</evidence>
<feature type="compositionally biased region" description="Low complexity" evidence="13">
    <location>
        <begin position="774"/>
        <end position="785"/>
    </location>
</feature>
<dbReference type="InterPro" id="IPR018303">
    <property type="entry name" value="ATPase_P-typ_P_site"/>
</dbReference>
<comment type="subcellular location">
    <subcellularLocation>
        <location evidence="1">Cell membrane</location>
        <topology evidence="1">Multi-pass membrane protein</topology>
    </subcellularLocation>
</comment>
<evidence type="ECO:0000256" key="1">
    <source>
        <dbReference type="ARBA" id="ARBA00004651"/>
    </source>
</evidence>
<feature type="transmembrane region" description="Helical" evidence="12">
    <location>
        <begin position="716"/>
        <end position="735"/>
    </location>
</feature>
<dbReference type="SFLD" id="SFLDG00002">
    <property type="entry name" value="C1.7:_P-type_atpase_like"/>
    <property type="match status" value="1"/>
</dbReference>
<evidence type="ECO:0000256" key="9">
    <source>
        <dbReference type="ARBA" id="ARBA00023136"/>
    </source>
</evidence>
<keyword evidence="8 12" id="KW-1133">Transmembrane helix</keyword>
<dbReference type="PROSITE" id="PS01229">
    <property type="entry name" value="COF_2"/>
    <property type="match status" value="1"/>
</dbReference>
<evidence type="ECO:0000256" key="5">
    <source>
        <dbReference type="ARBA" id="ARBA00022741"/>
    </source>
</evidence>
<dbReference type="InterPro" id="IPR036412">
    <property type="entry name" value="HAD-like_sf"/>
</dbReference>
<dbReference type="InterPro" id="IPR017969">
    <property type="entry name" value="Heavy-metal-associated_CS"/>
</dbReference>
<dbReference type="AlphaFoldDB" id="A0A4U0NW36"/>
<dbReference type="FunFam" id="2.70.150.10:FF:000002">
    <property type="entry name" value="Copper-transporting ATPase 1, putative"/>
    <property type="match status" value="1"/>
</dbReference>